<dbReference type="Pfam" id="PF13004">
    <property type="entry name" value="BACON"/>
    <property type="match status" value="1"/>
</dbReference>
<sequence>MEKLGNIVRLAAAAVLIAAALSCTRDEQVTGSLELASDRILISDAGTPVLVSLDANIEWRIEYDTDNGWMSTDLMGGKASTKGFMVEGTENTGESLRYQTIRVFTVDHAAEKEVTVIQLSSYPAIIFESTSMMSLMAAEARYSIAFTANVPNDGIKATPSADWLKDVTVTEDGNLVFTASENTDDVLRQGYIELVYEDENGRRAEAIVKVEQAAPSIYNEATPIDFSQAAAIADGTVEDNVCIEGIITSTGTSQNMPANRYILQSETGHGTVVFESSGLIAFTQFDRVSLALKDTRVETETEGGFSYKVFKDVTVSHILKFEDSGFTVPKVKIADLTDDMTFNIVTLTDVEVALAAGAYTNFKTCWPGNTEQKAPDYFVLEFPDFYRWYPVPVRDKDGGSIYMLTTLDAPWAHTTLPEGSGTLTGIVMKVNMANFDIDGTSLCIVPLSESDLGIDGTANEVSRVIAGWDCNLKYETPDNSSSAMIFPENEYNPDEGILAGQPGVVLNKNGNTGFQQYYALNILGYQDSFRGDVNLSDAADGWYSTLSGGYYGRVSGGAFNSQPWNKGELHTDFFYIDGISTSGYTGPLSLQVSMNTGGGTPVFALEYASALSGPWTEVTRFKVLPQLDRTDSGRQTETNVPGYKFYDFELPDGCLNQDNLAIRLRIVSDENDPRIRLDHIQLKCAR</sequence>
<reference evidence="3" key="2">
    <citation type="journal article" date="2021" name="PeerJ">
        <title>Extensive microbial diversity within the chicken gut microbiome revealed by metagenomics and culture.</title>
        <authorList>
            <person name="Gilroy R."/>
            <person name="Ravi A."/>
            <person name="Getino M."/>
            <person name="Pursley I."/>
            <person name="Horton D.L."/>
            <person name="Alikhan N.F."/>
            <person name="Baker D."/>
            <person name="Gharbi K."/>
            <person name="Hall N."/>
            <person name="Watson M."/>
            <person name="Adriaenssens E.M."/>
            <person name="Foster-Nyarko E."/>
            <person name="Jarju S."/>
            <person name="Secka A."/>
            <person name="Antonio M."/>
            <person name="Oren A."/>
            <person name="Chaudhuri R.R."/>
            <person name="La Ragione R."/>
            <person name="Hildebrand F."/>
            <person name="Pallen M.J."/>
        </authorList>
    </citation>
    <scope>NUCLEOTIDE SEQUENCE</scope>
    <source>
        <strain evidence="3">20514</strain>
    </source>
</reference>
<dbReference type="Proteomes" id="UP000810252">
    <property type="component" value="Unassembled WGS sequence"/>
</dbReference>
<dbReference type="AlphaFoldDB" id="A0A9D9EI20"/>
<comment type="caution">
    <text evidence="3">The sequence shown here is derived from an EMBL/GenBank/DDBJ whole genome shotgun (WGS) entry which is preliminary data.</text>
</comment>
<proteinExistence type="predicted"/>
<organism evidence="3 4">
    <name type="scientific">Candidatus Cryptobacteroides merdigallinarum</name>
    <dbReference type="NCBI Taxonomy" id="2840770"/>
    <lineage>
        <taxon>Bacteria</taxon>
        <taxon>Pseudomonadati</taxon>
        <taxon>Bacteroidota</taxon>
        <taxon>Bacteroidia</taxon>
        <taxon>Bacteroidales</taxon>
        <taxon>Candidatus Cryptobacteroides</taxon>
    </lineage>
</organism>
<dbReference type="InterPro" id="IPR024361">
    <property type="entry name" value="BACON"/>
</dbReference>
<dbReference type="PROSITE" id="PS51257">
    <property type="entry name" value="PROKAR_LIPOPROTEIN"/>
    <property type="match status" value="1"/>
</dbReference>
<evidence type="ECO:0000313" key="3">
    <source>
        <dbReference type="EMBL" id="MBO8447943.1"/>
    </source>
</evidence>
<feature type="domain" description="DUF5689" evidence="2">
    <location>
        <begin position="236"/>
        <end position="431"/>
    </location>
</feature>
<evidence type="ECO:0000313" key="4">
    <source>
        <dbReference type="Proteomes" id="UP000810252"/>
    </source>
</evidence>
<name>A0A9D9EI20_9BACT</name>
<evidence type="ECO:0000259" key="1">
    <source>
        <dbReference type="Pfam" id="PF13004"/>
    </source>
</evidence>
<dbReference type="EMBL" id="JADIMQ010000023">
    <property type="protein sequence ID" value="MBO8447943.1"/>
    <property type="molecule type" value="Genomic_DNA"/>
</dbReference>
<protein>
    <submittedName>
        <fullName evidence="3">BACON domain-containing protein</fullName>
    </submittedName>
</protein>
<evidence type="ECO:0000259" key="2">
    <source>
        <dbReference type="Pfam" id="PF18942"/>
    </source>
</evidence>
<accession>A0A9D9EI20</accession>
<reference evidence="3" key="1">
    <citation type="submission" date="2020-10" db="EMBL/GenBank/DDBJ databases">
        <authorList>
            <person name="Gilroy R."/>
        </authorList>
    </citation>
    <scope>NUCLEOTIDE SEQUENCE</scope>
    <source>
        <strain evidence="3">20514</strain>
    </source>
</reference>
<gene>
    <name evidence="3" type="ORF">IAC29_01565</name>
</gene>
<dbReference type="Pfam" id="PF18942">
    <property type="entry name" value="DUF5689"/>
    <property type="match status" value="1"/>
</dbReference>
<feature type="domain" description="BACON" evidence="1">
    <location>
        <begin position="157"/>
        <end position="213"/>
    </location>
</feature>
<dbReference type="InterPro" id="IPR043744">
    <property type="entry name" value="DUF5689"/>
</dbReference>